<evidence type="ECO:0000313" key="2">
    <source>
        <dbReference type="Proteomes" id="UP000076407"/>
    </source>
</evidence>
<protein>
    <submittedName>
        <fullName evidence="1">Uncharacterized protein</fullName>
    </submittedName>
</protein>
<organism evidence="1 2">
    <name type="scientific">Anopheles quadriannulatus</name>
    <name type="common">Mosquito</name>
    <dbReference type="NCBI Taxonomy" id="34691"/>
    <lineage>
        <taxon>Eukaryota</taxon>
        <taxon>Metazoa</taxon>
        <taxon>Ecdysozoa</taxon>
        <taxon>Arthropoda</taxon>
        <taxon>Hexapoda</taxon>
        <taxon>Insecta</taxon>
        <taxon>Pterygota</taxon>
        <taxon>Neoptera</taxon>
        <taxon>Endopterygota</taxon>
        <taxon>Diptera</taxon>
        <taxon>Nematocera</taxon>
        <taxon>Culicoidea</taxon>
        <taxon>Culicidae</taxon>
        <taxon>Anophelinae</taxon>
        <taxon>Anopheles</taxon>
    </lineage>
</organism>
<sequence>MSTLSPAISSRFRFFQLYSQFVEANKKDAFKKKPKKRNNTILCG</sequence>
<dbReference type="AlphaFoldDB" id="A0A182XR83"/>
<proteinExistence type="predicted"/>
<evidence type="ECO:0000313" key="1">
    <source>
        <dbReference type="EnsemblMetazoa" id="AQUA014364-PA"/>
    </source>
</evidence>
<dbReference type="Proteomes" id="UP000076407">
    <property type="component" value="Unassembled WGS sequence"/>
</dbReference>
<keyword evidence="2" id="KW-1185">Reference proteome</keyword>
<name>A0A182XR83_ANOQN</name>
<reference evidence="1" key="1">
    <citation type="submission" date="2020-05" db="UniProtKB">
        <authorList>
            <consortium name="EnsemblMetazoa"/>
        </authorList>
    </citation>
    <scope>IDENTIFICATION</scope>
    <source>
        <strain evidence="1">SANGQUA</strain>
    </source>
</reference>
<dbReference type="EnsemblMetazoa" id="AQUA014364-RA">
    <property type="protein sequence ID" value="AQUA014364-PA"/>
    <property type="gene ID" value="AQUA014364"/>
</dbReference>
<accession>A0A182XR83</accession>